<keyword evidence="4 9" id="KW-0808">Transferase</keyword>
<comment type="function">
    <text evidence="9">Catalyzes the condensation reaction of fatty acid synthesis by the addition to an acyl acceptor of two carbons from malonyl-ACP. Catalyzes the first condensation reaction which initiates fatty acid synthesis and may therefore play a role in governing the total rate of fatty acid production. Possesses both acetoacetyl-ACP synthase and acetyl transacylase activities. Its substrate specificity determines the biosynthesis of branched-chain and/or straight-chain of fatty acids.</text>
</comment>
<keyword evidence="13" id="KW-1185">Reference proteome</keyword>
<dbReference type="PANTHER" id="PTHR34069">
    <property type="entry name" value="3-OXOACYL-[ACYL-CARRIER-PROTEIN] SYNTHASE 3"/>
    <property type="match status" value="1"/>
</dbReference>
<comment type="subcellular location">
    <subcellularLocation>
        <location evidence="9">Cytoplasm</location>
    </subcellularLocation>
</comment>
<keyword evidence="9" id="KW-0511">Multifunctional enzyme</keyword>
<dbReference type="InterPro" id="IPR004655">
    <property type="entry name" value="FabH"/>
</dbReference>
<dbReference type="EC" id="2.3.1.180" evidence="9"/>
<dbReference type="EMBL" id="FNID01000034">
    <property type="protein sequence ID" value="SDN82757.1"/>
    <property type="molecule type" value="Genomic_DNA"/>
</dbReference>
<comment type="domain">
    <text evidence="9">The last Arg residue of the ACP-binding site is essential for the weak association between ACP/AcpP and FabH.</text>
</comment>
<evidence type="ECO:0000313" key="12">
    <source>
        <dbReference type="EMBL" id="SDN82757.1"/>
    </source>
</evidence>
<dbReference type="Proteomes" id="UP000199182">
    <property type="component" value="Unassembled WGS sequence"/>
</dbReference>
<keyword evidence="5 9" id="KW-0276">Fatty acid metabolism</keyword>
<comment type="subunit">
    <text evidence="9">Homodimer.</text>
</comment>
<dbReference type="OrthoDB" id="9815506at2"/>
<dbReference type="Pfam" id="PF08545">
    <property type="entry name" value="ACP_syn_III"/>
    <property type="match status" value="1"/>
</dbReference>
<accession>A0A1H0EJV1</accession>
<dbReference type="AlphaFoldDB" id="A0A1H0EJV1"/>
<dbReference type="GO" id="GO:0006633">
    <property type="term" value="P:fatty acid biosynthetic process"/>
    <property type="evidence" value="ECO:0007669"/>
    <property type="project" value="UniProtKB-UniRule"/>
</dbReference>
<evidence type="ECO:0000256" key="3">
    <source>
        <dbReference type="ARBA" id="ARBA00022516"/>
    </source>
</evidence>
<feature type="active site" evidence="9">
    <location>
        <position position="259"/>
    </location>
</feature>
<feature type="active site" evidence="9">
    <location>
        <position position="289"/>
    </location>
</feature>
<dbReference type="GO" id="GO:0005737">
    <property type="term" value="C:cytoplasm"/>
    <property type="evidence" value="ECO:0007669"/>
    <property type="project" value="UniProtKB-SubCell"/>
</dbReference>
<comment type="similarity">
    <text evidence="1 9">Belongs to the thiolase-like superfamily. FabH family.</text>
</comment>
<organism evidence="12 13">
    <name type="scientific">Acetanaerobacterium elongatum</name>
    <dbReference type="NCBI Taxonomy" id="258515"/>
    <lineage>
        <taxon>Bacteria</taxon>
        <taxon>Bacillati</taxon>
        <taxon>Bacillota</taxon>
        <taxon>Clostridia</taxon>
        <taxon>Eubacteriales</taxon>
        <taxon>Oscillospiraceae</taxon>
        <taxon>Acetanaerobacterium</taxon>
    </lineage>
</organism>
<evidence type="ECO:0000256" key="1">
    <source>
        <dbReference type="ARBA" id="ARBA00008642"/>
    </source>
</evidence>
<keyword evidence="2 9" id="KW-0963">Cytoplasm</keyword>
<sequence length="332" mass="36040">MNQTGIQIVSTGAYLPAIEVANDDFTRIVETSDEWISKRTGMKTRYLTAGEPTWMMGTMAAKRALEGSNVAKEEIDLVLFTTISGDFYTPSMACIAAKELGLQNAACYDLNCACSGFVYALDMAYRYLATGGAKNVLIISSEQISRILDYTDRATCVLFGDGAGAAVVTKADALYASCLGSDITGTTALYARTPKISHPFVNEQNRVAVTDGFGDKPEKLFMDGKEVYKFATRIMPYAVEQACAKVGIAVHDLAMVIPHQANIRIIETAAQKLDIAPEKIYCNIEKYSNTSSATIPLALDELNREDRLKRGDKLCVVGFGAGLTYGAAVFEW</sequence>
<feature type="active site" evidence="9">
    <location>
        <position position="114"/>
    </location>
</feature>
<evidence type="ECO:0000259" key="11">
    <source>
        <dbReference type="Pfam" id="PF08545"/>
    </source>
</evidence>
<feature type="domain" description="Beta-ketoacyl-[acyl-carrier-protein] synthase III N-terminal" evidence="11">
    <location>
        <begin position="108"/>
        <end position="179"/>
    </location>
</feature>
<comment type="pathway">
    <text evidence="9">Lipid metabolism; fatty acid biosynthesis.</text>
</comment>
<dbReference type="HAMAP" id="MF_01815">
    <property type="entry name" value="FabH"/>
    <property type="match status" value="1"/>
</dbReference>
<evidence type="ECO:0000256" key="6">
    <source>
        <dbReference type="ARBA" id="ARBA00023098"/>
    </source>
</evidence>
<evidence type="ECO:0000256" key="5">
    <source>
        <dbReference type="ARBA" id="ARBA00022832"/>
    </source>
</evidence>
<evidence type="ECO:0000256" key="7">
    <source>
        <dbReference type="ARBA" id="ARBA00023160"/>
    </source>
</evidence>
<dbReference type="NCBIfam" id="TIGR00747">
    <property type="entry name" value="fabH"/>
    <property type="match status" value="1"/>
</dbReference>
<feature type="region of interest" description="ACP-binding" evidence="9">
    <location>
        <begin position="260"/>
        <end position="264"/>
    </location>
</feature>
<reference evidence="12 13" key="1">
    <citation type="submission" date="2016-10" db="EMBL/GenBank/DDBJ databases">
        <authorList>
            <person name="de Groot N.N."/>
        </authorList>
    </citation>
    <scope>NUCLEOTIDE SEQUENCE [LARGE SCALE GENOMIC DNA]</scope>
    <source>
        <strain evidence="12 13">CGMCC 1.5012</strain>
    </source>
</reference>
<feature type="domain" description="Beta-ketoacyl-[acyl-carrier-protein] synthase III C-terminal" evidence="10">
    <location>
        <begin position="243"/>
        <end position="332"/>
    </location>
</feature>
<evidence type="ECO:0000259" key="10">
    <source>
        <dbReference type="Pfam" id="PF08541"/>
    </source>
</evidence>
<evidence type="ECO:0000313" key="13">
    <source>
        <dbReference type="Proteomes" id="UP000199182"/>
    </source>
</evidence>
<keyword evidence="3 9" id="KW-0444">Lipid biosynthesis</keyword>
<dbReference type="GO" id="GO:0044550">
    <property type="term" value="P:secondary metabolite biosynthetic process"/>
    <property type="evidence" value="ECO:0007669"/>
    <property type="project" value="TreeGrafter"/>
</dbReference>
<dbReference type="SUPFAM" id="SSF53901">
    <property type="entry name" value="Thiolase-like"/>
    <property type="match status" value="1"/>
</dbReference>
<dbReference type="PANTHER" id="PTHR34069:SF2">
    <property type="entry name" value="BETA-KETOACYL-[ACYL-CARRIER-PROTEIN] SYNTHASE III"/>
    <property type="match status" value="1"/>
</dbReference>
<dbReference type="CDD" id="cd00830">
    <property type="entry name" value="KAS_III"/>
    <property type="match status" value="1"/>
</dbReference>
<evidence type="ECO:0000256" key="4">
    <source>
        <dbReference type="ARBA" id="ARBA00022679"/>
    </source>
</evidence>
<dbReference type="GO" id="GO:0004315">
    <property type="term" value="F:3-oxoacyl-[acyl-carrier-protein] synthase activity"/>
    <property type="evidence" value="ECO:0007669"/>
    <property type="project" value="InterPro"/>
</dbReference>
<keyword evidence="6 9" id="KW-0443">Lipid metabolism</keyword>
<keyword evidence="7 9" id="KW-0275">Fatty acid biosynthesis</keyword>
<protein>
    <recommendedName>
        <fullName evidence="9">Beta-ketoacyl-[acyl-carrier-protein] synthase III</fullName>
        <shortName evidence="9">Beta-ketoacyl-ACP synthase III</shortName>
        <shortName evidence="9">KAS III</shortName>
        <ecNumber evidence="9">2.3.1.180</ecNumber>
    </recommendedName>
    <alternativeName>
        <fullName evidence="9">3-oxoacyl-[acyl-carrier-protein] synthase 3</fullName>
    </alternativeName>
    <alternativeName>
        <fullName evidence="9">3-oxoacyl-[acyl-carrier-protein] synthase III</fullName>
    </alternativeName>
</protein>
<dbReference type="Pfam" id="PF08541">
    <property type="entry name" value="ACP_syn_III_C"/>
    <property type="match status" value="1"/>
</dbReference>
<proteinExistence type="inferred from homology"/>
<dbReference type="InterPro" id="IPR013751">
    <property type="entry name" value="ACP_syn_III_N"/>
</dbReference>
<dbReference type="GO" id="GO:0033818">
    <property type="term" value="F:beta-ketoacyl-acyl-carrier-protein synthase III activity"/>
    <property type="evidence" value="ECO:0007669"/>
    <property type="project" value="UniProtKB-UniRule"/>
</dbReference>
<evidence type="ECO:0000256" key="8">
    <source>
        <dbReference type="ARBA" id="ARBA00023315"/>
    </source>
</evidence>
<dbReference type="Gene3D" id="3.40.47.10">
    <property type="match status" value="1"/>
</dbReference>
<evidence type="ECO:0000256" key="9">
    <source>
        <dbReference type="HAMAP-Rule" id="MF_01815"/>
    </source>
</evidence>
<evidence type="ECO:0000256" key="2">
    <source>
        <dbReference type="ARBA" id="ARBA00022490"/>
    </source>
</evidence>
<dbReference type="UniPathway" id="UPA00094"/>
<dbReference type="InterPro" id="IPR016039">
    <property type="entry name" value="Thiolase-like"/>
</dbReference>
<gene>
    <name evidence="9" type="primary">fabH</name>
    <name evidence="12" type="ORF">SAMN05192585_13412</name>
</gene>
<dbReference type="NCBIfam" id="NF006829">
    <property type="entry name" value="PRK09352.1"/>
    <property type="match status" value="1"/>
</dbReference>
<dbReference type="RefSeq" id="WP_092642307.1">
    <property type="nucleotide sequence ID" value="NZ_FNID01000034.1"/>
</dbReference>
<name>A0A1H0EJV1_9FIRM</name>
<comment type="catalytic activity">
    <reaction evidence="9">
        <text>malonyl-[ACP] + acetyl-CoA + H(+) = 3-oxobutanoyl-[ACP] + CO2 + CoA</text>
        <dbReference type="Rhea" id="RHEA:12080"/>
        <dbReference type="Rhea" id="RHEA-COMP:9623"/>
        <dbReference type="Rhea" id="RHEA-COMP:9625"/>
        <dbReference type="ChEBI" id="CHEBI:15378"/>
        <dbReference type="ChEBI" id="CHEBI:16526"/>
        <dbReference type="ChEBI" id="CHEBI:57287"/>
        <dbReference type="ChEBI" id="CHEBI:57288"/>
        <dbReference type="ChEBI" id="CHEBI:78449"/>
        <dbReference type="ChEBI" id="CHEBI:78450"/>
        <dbReference type="EC" id="2.3.1.180"/>
    </reaction>
</comment>
<dbReference type="InterPro" id="IPR013747">
    <property type="entry name" value="ACP_syn_III_C"/>
</dbReference>
<dbReference type="STRING" id="258515.SAMN05192585_13412"/>
<keyword evidence="8 9" id="KW-0012">Acyltransferase</keyword>